<dbReference type="EMBL" id="CAKOGP040000369">
    <property type="protein sequence ID" value="CAJ1934720.1"/>
    <property type="molecule type" value="Genomic_DNA"/>
</dbReference>
<comment type="caution">
    <text evidence="2">The sequence shown here is derived from an EMBL/GenBank/DDBJ whole genome shotgun (WGS) entry which is preliminary data.</text>
</comment>
<feature type="compositionally biased region" description="Acidic residues" evidence="1">
    <location>
        <begin position="33"/>
        <end position="42"/>
    </location>
</feature>
<gene>
    <name evidence="2" type="ORF">CYCCA115_LOCUS4059</name>
</gene>
<dbReference type="AlphaFoldDB" id="A0AAD2CHA8"/>
<dbReference type="Proteomes" id="UP001295423">
    <property type="component" value="Unassembled WGS sequence"/>
</dbReference>
<feature type="compositionally biased region" description="Pro residues" evidence="1">
    <location>
        <begin position="1"/>
        <end position="16"/>
    </location>
</feature>
<reference evidence="2" key="1">
    <citation type="submission" date="2023-08" db="EMBL/GenBank/DDBJ databases">
        <authorList>
            <person name="Audoor S."/>
            <person name="Bilcke G."/>
        </authorList>
    </citation>
    <scope>NUCLEOTIDE SEQUENCE</scope>
</reference>
<evidence type="ECO:0000313" key="3">
    <source>
        <dbReference type="Proteomes" id="UP001295423"/>
    </source>
</evidence>
<protein>
    <submittedName>
        <fullName evidence="2">Uncharacterized protein</fullName>
    </submittedName>
</protein>
<feature type="region of interest" description="Disordered" evidence="1">
    <location>
        <begin position="1"/>
        <end position="97"/>
    </location>
</feature>
<name>A0AAD2CHA8_9STRA</name>
<sequence length="97" mass="10403">MRLPPPSIVPPPPPPSSDHSEEHPPAPPTPPSESEEDGDSDEVAPLRPQGRRRPTTGGRGMPQRARSSRSNLYSPEVPDGRKKLNGLPPKAASTRGF</sequence>
<accession>A0AAD2CHA8</accession>
<evidence type="ECO:0000256" key="1">
    <source>
        <dbReference type="SAM" id="MobiDB-lite"/>
    </source>
</evidence>
<proteinExistence type="predicted"/>
<evidence type="ECO:0000313" key="2">
    <source>
        <dbReference type="EMBL" id="CAJ1934720.1"/>
    </source>
</evidence>
<keyword evidence="3" id="KW-1185">Reference proteome</keyword>
<organism evidence="2 3">
    <name type="scientific">Cylindrotheca closterium</name>
    <dbReference type="NCBI Taxonomy" id="2856"/>
    <lineage>
        <taxon>Eukaryota</taxon>
        <taxon>Sar</taxon>
        <taxon>Stramenopiles</taxon>
        <taxon>Ochrophyta</taxon>
        <taxon>Bacillariophyta</taxon>
        <taxon>Bacillariophyceae</taxon>
        <taxon>Bacillariophycidae</taxon>
        <taxon>Bacillariales</taxon>
        <taxon>Bacillariaceae</taxon>
        <taxon>Cylindrotheca</taxon>
    </lineage>
</organism>